<sequence length="40" mass="4261">MVGGIVIEAGRGNTRSGVDYDIKLRKVSSSGVELDRPSLK</sequence>
<protein>
    <submittedName>
        <fullName evidence="1">Uncharacterized protein</fullName>
    </submittedName>
</protein>
<dbReference type="EMBL" id="LAZR01000062">
    <property type="protein sequence ID" value="KKN96673.1"/>
    <property type="molecule type" value="Genomic_DNA"/>
</dbReference>
<reference evidence="1" key="1">
    <citation type="journal article" date="2015" name="Nature">
        <title>Complex archaea that bridge the gap between prokaryotes and eukaryotes.</title>
        <authorList>
            <person name="Spang A."/>
            <person name="Saw J.H."/>
            <person name="Jorgensen S.L."/>
            <person name="Zaremba-Niedzwiedzka K."/>
            <person name="Martijn J."/>
            <person name="Lind A.E."/>
            <person name="van Eijk R."/>
            <person name="Schleper C."/>
            <person name="Guy L."/>
            <person name="Ettema T.J."/>
        </authorList>
    </citation>
    <scope>NUCLEOTIDE SEQUENCE</scope>
</reference>
<gene>
    <name evidence="1" type="ORF">LCGC14_0163170</name>
</gene>
<dbReference type="AlphaFoldDB" id="A0A0F9XWB3"/>
<organism evidence="1">
    <name type="scientific">marine sediment metagenome</name>
    <dbReference type="NCBI Taxonomy" id="412755"/>
    <lineage>
        <taxon>unclassified sequences</taxon>
        <taxon>metagenomes</taxon>
        <taxon>ecological metagenomes</taxon>
    </lineage>
</organism>
<name>A0A0F9XWB3_9ZZZZ</name>
<evidence type="ECO:0000313" key="1">
    <source>
        <dbReference type="EMBL" id="KKN96673.1"/>
    </source>
</evidence>
<accession>A0A0F9XWB3</accession>
<proteinExistence type="predicted"/>
<comment type="caution">
    <text evidence="1">The sequence shown here is derived from an EMBL/GenBank/DDBJ whole genome shotgun (WGS) entry which is preliminary data.</text>
</comment>